<evidence type="ECO:0000256" key="3">
    <source>
        <dbReference type="ARBA" id="ARBA00023125"/>
    </source>
</evidence>
<feature type="domain" description="HTH lysR-type" evidence="5">
    <location>
        <begin position="6"/>
        <end position="63"/>
    </location>
</feature>
<keyword evidence="3" id="KW-0238">DNA-binding</keyword>
<evidence type="ECO:0000256" key="2">
    <source>
        <dbReference type="ARBA" id="ARBA00023015"/>
    </source>
</evidence>
<dbReference type="OrthoDB" id="8583877at2"/>
<reference evidence="7" key="1">
    <citation type="submission" date="2017-06" db="EMBL/GenBank/DDBJ databases">
        <title>Herbaspirillum phytohormonus sp. nov., isolated from the root nodule of Robinia pseudoacacia in lead-zinc mine.</title>
        <authorList>
            <person name="Fan M."/>
            <person name="Lin Y."/>
        </authorList>
    </citation>
    <scope>NUCLEOTIDE SEQUENCE [LARGE SCALE GENOMIC DNA]</scope>
    <source>
        <strain evidence="7">SC-089</strain>
    </source>
</reference>
<sequence>MNIKNFDLNLLRVFVVVYRLRSVSRAASTIGLTQPAMSNALRRLREQCNDPLFTRSGRTMEPTALANSLFVPLESALANIETCFTQVGDFRPESSHRTFRLLLSDVGEMIVLPRLMLALSSAAPGVSIEASRLPHADYAPALRSGQADLAIGNIGFLHTGFYQQHLFDDRYLCIARKDHPQLKGKLTLARYLSLRHVVSTAGSTDTLVDEALSSSKQRRNIKLTVTHYHRCAAMVMQSDLIATVPGNTVAGMPGLETYTLPFKMPHARVRQFWHRRAHTDAAHIWLRQLIAELILD</sequence>
<evidence type="ECO:0000256" key="1">
    <source>
        <dbReference type="ARBA" id="ARBA00009437"/>
    </source>
</evidence>
<evidence type="ECO:0000259" key="5">
    <source>
        <dbReference type="PROSITE" id="PS50931"/>
    </source>
</evidence>
<accession>A0A225M0C5</accession>
<dbReference type="GO" id="GO:0003700">
    <property type="term" value="F:DNA-binding transcription factor activity"/>
    <property type="evidence" value="ECO:0007669"/>
    <property type="project" value="InterPro"/>
</dbReference>
<dbReference type="RefSeq" id="WP_088605582.1">
    <property type="nucleotide sequence ID" value="NZ_NJIH01000014.1"/>
</dbReference>
<proteinExistence type="inferred from homology"/>
<dbReference type="GO" id="GO:0003677">
    <property type="term" value="F:DNA binding"/>
    <property type="evidence" value="ECO:0007669"/>
    <property type="project" value="UniProtKB-KW"/>
</dbReference>
<comment type="caution">
    <text evidence="6">The sequence shown here is derived from an EMBL/GenBank/DDBJ whole genome shotgun (WGS) entry which is preliminary data.</text>
</comment>
<keyword evidence="7" id="KW-1185">Reference proteome</keyword>
<dbReference type="SUPFAM" id="SSF46785">
    <property type="entry name" value="Winged helix' DNA-binding domain"/>
    <property type="match status" value="1"/>
</dbReference>
<name>A0A225M0C5_9BURK</name>
<dbReference type="PANTHER" id="PTHR30118:SF15">
    <property type="entry name" value="TRANSCRIPTIONAL REGULATORY PROTEIN"/>
    <property type="match status" value="1"/>
</dbReference>
<dbReference type="Pfam" id="PF00126">
    <property type="entry name" value="HTH_1"/>
    <property type="match status" value="1"/>
</dbReference>
<evidence type="ECO:0000313" key="6">
    <source>
        <dbReference type="EMBL" id="OWT54834.1"/>
    </source>
</evidence>
<dbReference type="SUPFAM" id="SSF53850">
    <property type="entry name" value="Periplasmic binding protein-like II"/>
    <property type="match status" value="1"/>
</dbReference>
<organism evidence="6 7">
    <name type="scientific">Candidimonas nitroreducens</name>
    <dbReference type="NCBI Taxonomy" id="683354"/>
    <lineage>
        <taxon>Bacteria</taxon>
        <taxon>Pseudomonadati</taxon>
        <taxon>Pseudomonadota</taxon>
        <taxon>Betaproteobacteria</taxon>
        <taxon>Burkholderiales</taxon>
        <taxon>Alcaligenaceae</taxon>
        <taxon>Candidimonas</taxon>
    </lineage>
</organism>
<keyword evidence="4" id="KW-0804">Transcription</keyword>
<comment type="similarity">
    <text evidence="1">Belongs to the LysR transcriptional regulatory family.</text>
</comment>
<dbReference type="PROSITE" id="PS50931">
    <property type="entry name" value="HTH_LYSR"/>
    <property type="match status" value="1"/>
</dbReference>
<dbReference type="InterPro" id="IPR000847">
    <property type="entry name" value="LysR_HTH_N"/>
</dbReference>
<protein>
    <submittedName>
        <fullName evidence="6">LysR family transcriptional regulator</fullName>
    </submittedName>
</protein>
<evidence type="ECO:0000256" key="4">
    <source>
        <dbReference type="ARBA" id="ARBA00023163"/>
    </source>
</evidence>
<dbReference type="AlphaFoldDB" id="A0A225M0C5"/>
<dbReference type="InterPro" id="IPR036390">
    <property type="entry name" value="WH_DNA-bd_sf"/>
</dbReference>
<dbReference type="Gene3D" id="3.40.190.10">
    <property type="entry name" value="Periplasmic binding protein-like II"/>
    <property type="match status" value="2"/>
</dbReference>
<gene>
    <name evidence="6" type="ORF">CEY11_22035</name>
</gene>
<dbReference type="PANTHER" id="PTHR30118">
    <property type="entry name" value="HTH-TYPE TRANSCRIPTIONAL REGULATOR LEUO-RELATED"/>
    <property type="match status" value="1"/>
</dbReference>
<dbReference type="InterPro" id="IPR050389">
    <property type="entry name" value="LysR-type_TF"/>
</dbReference>
<dbReference type="PRINTS" id="PR00039">
    <property type="entry name" value="HTHLYSR"/>
</dbReference>
<dbReference type="InterPro" id="IPR005119">
    <property type="entry name" value="LysR_subst-bd"/>
</dbReference>
<dbReference type="CDD" id="cd08459">
    <property type="entry name" value="PBP2_DntR_NahR_LinR_like"/>
    <property type="match status" value="1"/>
</dbReference>
<dbReference type="Gene3D" id="1.10.10.10">
    <property type="entry name" value="Winged helix-like DNA-binding domain superfamily/Winged helix DNA-binding domain"/>
    <property type="match status" value="1"/>
</dbReference>
<evidence type="ECO:0000313" key="7">
    <source>
        <dbReference type="Proteomes" id="UP000214603"/>
    </source>
</evidence>
<keyword evidence="2" id="KW-0805">Transcription regulation</keyword>
<dbReference type="EMBL" id="NJIH01000014">
    <property type="protein sequence ID" value="OWT54834.1"/>
    <property type="molecule type" value="Genomic_DNA"/>
</dbReference>
<dbReference type="InterPro" id="IPR036388">
    <property type="entry name" value="WH-like_DNA-bd_sf"/>
</dbReference>
<dbReference type="Pfam" id="PF03466">
    <property type="entry name" value="LysR_substrate"/>
    <property type="match status" value="1"/>
</dbReference>
<dbReference type="Proteomes" id="UP000214603">
    <property type="component" value="Unassembled WGS sequence"/>
</dbReference>